<comment type="caution">
    <text evidence="10">The sequence shown here is derived from an EMBL/GenBank/DDBJ whole genome shotgun (WGS) entry which is preliminary data.</text>
</comment>
<feature type="transmembrane region" description="Helical" evidence="8">
    <location>
        <begin position="478"/>
        <end position="498"/>
    </location>
</feature>
<evidence type="ECO:0000313" key="11">
    <source>
        <dbReference type="Proteomes" id="UP000187209"/>
    </source>
</evidence>
<keyword evidence="11" id="KW-1185">Reference proteome</keyword>
<sequence length="616" mass="69206">MNYLSISHEPQTLGASISDMDRYSKEIVRSGTCLSWKDLSVKFNKGKESKKILRRCSGISYSSEILAIMGSSGSGKTSLITLLADQFTSHANLKFTGSVYLNGILLGKKYFSEYVKFVNQENILMPTLTAREIMTFSAQLQCCGTKNEITEYVTHIIDEMNIGQFADKLIGDFMIRGLSGGEKKLVSIANELIAQPSVLILDEPTSGLDSFNALRVMKILKQQACLGKNIIIAIHQPSSEIFNMFDRLMLLSGGKVVFQAETLTAYPYFTNIDFVCPTSVNPCDFFDRICFVKNFFAPTENEKFRMQVLRNAYKTIQKPKIEDEIERQTIFPKSLDRKIIKPGDFSKIIVLMKRSFVNSKRHPMLFTLRVVQAIGIAGFNAIIFNNIGYDLISVQNRNGLLAFTVTYVCLLSTQVQLLALHSEQKQYTKEIKENSFGILQYFTAKFIAELPVQIMFVFLVCLIQYFAVPLNSANAGKFMIFFIANLLLHMIGAGLGYFSGGLASSSEEALILGGAIGIPMMMFAGYYSNIDSVFIGFSWLKYFSPHNYGFEILVVNEYTDLKLNDGIFDPIKQLNIKGKISTNIGGLVGLEFFYIGITLVMLKIKEQTQIKRRALR</sequence>
<evidence type="ECO:0000256" key="3">
    <source>
        <dbReference type="ARBA" id="ARBA00022692"/>
    </source>
</evidence>
<evidence type="ECO:0000256" key="4">
    <source>
        <dbReference type="ARBA" id="ARBA00022741"/>
    </source>
</evidence>
<evidence type="ECO:0000256" key="7">
    <source>
        <dbReference type="ARBA" id="ARBA00023136"/>
    </source>
</evidence>
<evidence type="ECO:0000259" key="9">
    <source>
        <dbReference type="PROSITE" id="PS50893"/>
    </source>
</evidence>
<feature type="transmembrane region" description="Helical" evidence="8">
    <location>
        <begin position="441"/>
        <end position="466"/>
    </location>
</feature>
<evidence type="ECO:0000256" key="6">
    <source>
        <dbReference type="ARBA" id="ARBA00022989"/>
    </source>
</evidence>
<dbReference type="PANTHER" id="PTHR48041">
    <property type="entry name" value="ABC TRANSPORTER G FAMILY MEMBER 28"/>
    <property type="match status" value="1"/>
</dbReference>
<dbReference type="Pfam" id="PF19055">
    <property type="entry name" value="ABC2_membrane_7"/>
    <property type="match status" value="1"/>
</dbReference>
<organism evidence="10 11">
    <name type="scientific">Stentor coeruleus</name>
    <dbReference type="NCBI Taxonomy" id="5963"/>
    <lineage>
        <taxon>Eukaryota</taxon>
        <taxon>Sar</taxon>
        <taxon>Alveolata</taxon>
        <taxon>Ciliophora</taxon>
        <taxon>Postciliodesmatophora</taxon>
        <taxon>Heterotrichea</taxon>
        <taxon>Heterotrichida</taxon>
        <taxon>Stentoridae</taxon>
        <taxon>Stentor</taxon>
    </lineage>
</organism>
<proteinExistence type="predicted"/>
<keyword evidence="7 8" id="KW-0472">Membrane</keyword>
<feature type="domain" description="ABC transporter" evidence="9">
    <location>
        <begin position="34"/>
        <end position="278"/>
    </location>
</feature>
<dbReference type="SUPFAM" id="SSF52540">
    <property type="entry name" value="P-loop containing nucleoside triphosphate hydrolases"/>
    <property type="match status" value="1"/>
</dbReference>
<dbReference type="InterPro" id="IPR003593">
    <property type="entry name" value="AAA+_ATPase"/>
</dbReference>
<dbReference type="EMBL" id="MPUH01001198">
    <property type="protein sequence ID" value="OMJ69440.1"/>
    <property type="molecule type" value="Genomic_DNA"/>
</dbReference>
<dbReference type="PANTHER" id="PTHR48041:SF139">
    <property type="entry name" value="PROTEIN SCARLET"/>
    <property type="match status" value="1"/>
</dbReference>
<keyword evidence="3 8" id="KW-0812">Transmembrane</keyword>
<dbReference type="Proteomes" id="UP000187209">
    <property type="component" value="Unassembled WGS sequence"/>
</dbReference>
<feature type="transmembrane region" description="Helical" evidence="8">
    <location>
        <begin position="366"/>
        <end position="387"/>
    </location>
</feature>
<dbReference type="InterPro" id="IPR027417">
    <property type="entry name" value="P-loop_NTPase"/>
</dbReference>
<comment type="subcellular location">
    <subcellularLocation>
        <location evidence="1">Membrane</location>
        <topology evidence="1">Multi-pass membrane protein</topology>
    </subcellularLocation>
</comment>
<dbReference type="Pfam" id="PF01061">
    <property type="entry name" value="ABC2_membrane"/>
    <property type="match status" value="1"/>
</dbReference>
<dbReference type="PROSITE" id="PS50893">
    <property type="entry name" value="ABC_TRANSPORTER_2"/>
    <property type="match status" value="1"/>
</dbReference>
<dbReference type="OrthoDB" id="184675at2759"/>
<evidence type="ECO:0000256" key="5">
    <source>
        <dbReference type="ARBA" id="ARBA00022840"/>
    </source>
</evidence>
<dbReference type="InterPro" id="IPR013525">
    <property type="entry name" value="ABC2_TM"/>
</dbReference>
<dbReference type="Gene3D" id="3.40.50.300">
    <property type="entry name" value="P-loop containing nucleotide triphosphate hydrolases"/>
    <property type="match status" value="1"/>
</dbReference>
<gene>
    <name evidence="10" type="ORF">SteCoe_32835</name>
</gene>
<keyword evidence="2" id="KW-0813">Transport</keyword>
<dbReference type="InterPro" id="IPR003439">
    <property type="entry name" value="ABC_transporter-like_ATP-bd"/>
</dbReference>
<evidence type="ECO:0000256" key="2">
    <source>
        <dbReference type="ARBA" id="ARBA00022448"/>
    </source>
</evidence>
<dbReference type="InterPro" id="IPR050352">
    <property type="entry name" value="ABCG_transporters"/>
</dbReference>
<accession>A0A1R2AYJ2</accession>
<dbReference type="GO" id="GO:0005524">
    <property type="term" value="F:ATP binding"/>
    <property type="evidence" value="ECO:0007669"/>
    <property type="project" value="UniProtKB-KW"/>
</dbReference>
<reference evidence="10 11" key="1">
    <citation type="submission" date="2016-11" db="EMBL/GenBank/DDBJ databases">
        <title>The macronuclear genome of Stentor coeruleus: a giant cell with tiny introns.</title>
        <authorList>
            <person name="Slabodnick M."/>
            <person name="Ruby J.G."/>
            <person name="Reiff S.B."/>
            <person name="Swart E.C."/>
            <person name="Gosai S."/>
            <person name="Prabakaran S."/>
            <person name="Witkowska E."/>
            <person name="Larue G.E."/>
            <person name="Fisher S."/>
            <person name="Freeman R.M."/>
            <person name="Gunawardena J."/>
            <person name="Chu W."/>
            <person name="Stover N.A."/>
            <person name="Gregory B.D."/>
            <person name="Nowacki M."/>
            <person name="Derisi J."/>
            <person name="Roy S.W."/>
            <person name="Marshall W.F."/>
            <person name="Sood P."/>
        </authorList>
    </citation>
    <scope>NUCLEOTIDE SEQUENCE [LARGE SCALE GENOMIC DNA]</scope>
    <source>
        <strain evidence="10">WM001</strain>
    </source>
</reference>
<dbReference type="GO" id="GO:0016887">
    <property type="term" value="F:ATP hydrolysis activity"/>
    <property type="evidence" value="ECO:0007669"/>
    <property type="project" value="InterPro"/>
</dbReference>
<dbReference type="Pfam" id="PF00005">
    <property type="entry name" value="ABC_tran"/>
    <property type="match status" value="1"/>
</dbReference>
<evidence type="ECO:0000313" key="10">
    <source>
        <dbReference type="EMBL" id="OMJ69440.1"/>
    </source>
</evidence>
<feature type="transmembrane region" description="Helical" evidence="8">
    <location>
        <begin position="584"/>
        <end position="604"/>
    </location>
</feature>
<dbReference type="AlphaFoldDB" id="A0A1R2AYJ2"/>
<evidence type="ECO:0000256" key="8">
    <source>
        <dbReference type="SAM" id="Phobius"/>
    </source>
</evidence>
<dbReference type="PROSITE" id="PS00211">
    <property type="entry name" value="ABC_TRANSPORTER_1"/>
    <property type="match status" value="1"/>
</dbReference>
<evidence type="ECO:0000256" key="1">
    <source>
        <dbReference type="ARBA" id="ARBA00004141"/>
    </source>
</evidence>
<dbReference type="CDD" id="cd03213">
    <property type="entry name" value="ABCG_EPDR"/>
    <property type="match status" value="1"/>
</dbReference>
<keyword evidence="6 8" id="KW-1133">Transmembrane helix</keyword>
<dbReference type="GO" id="GO:0016020">
    <property type="term" value="C:membrane"/>
    <property type="evidence" value="ECO:0007669"/>
    <property type="project" value="UniProtKB-SubCell"/>
</dbReference>
<keyword evidence="5" id="KW-0067">ATP-binding</keyword>
<dbReference type="InterPro" id="IPR017871">
    <property type="entry name" value="ABC_transporter-like_CS"/>
</dbReference>
<dbReference type="GO" id="GO:0140359">
    <property type="term" value="F:ABC-type transporter activity"/>
    <property type="evidence" value="ECO:0007669"/>
    <property type="project" value="InterPro"/>
</dbReference>
<dbReference type="InterPro" id="IPR043926">
    <property type="entry name" value="ABCG_dom"/>
</dbReference>
<name>A0A1R2AYJ2_9CILI</name>
<feature type="transmembrane region" description="Helical" evidence="8">
    <location>
        <begin position="510"/>
        <end position="528"/>
    </location>
</feature>
<keyword evidence="4" id="KW-0547">Nucleotide-binding</keyword>
<dbReference type="SMART" id="SM00382">
    <property type="entry name" value="AAA"/>
    <property type="match status" value="1"/>
</dbReference>
<protein>
    <recommendedName>
        <fullName evidence="9">ABC transporter domain-containing protein</fullName>
    </recommendedName>
</protein>